<dbReference type="InterPro" id="IPR029063">
    <property type="entry name" value="SAM-dependent_MTases_sf"/>
</dbReference>
<evidence type="ECO:0000313" key="3">
    <source>
        <dbReference type="Proteomes" id="UP000636960"/>
    </source>
</evidence>
<dbReference type="SUPFAM" id="SSF53335">
    <property type="entry name" value="S-adenosyl-L-methionine-dependent methyltransferases"/>
    <property type="match status" value="1"/>
</dbReference>
<feature type="coiled-coil region" evidence="1">
    <location>
        <begin position="408"/>
        <end position="435"/>
    </location>
</feature>
<evidence type="ECO:0000256" key="1">
    <source>
        <dbReference type="SAM" id="Coils"/>
    </source>
</evidence>
<dbReference type="Gene3D" id="3.40.50.150">
    <property type="entry name" value="Vaccinia Virus protein VP39"/>
    <property type="match status" value="1"/>
</dbReference>
<organism evidence="2 3">
    <name type="scientific">Paractinoplanes rishiriensis</name>
    <dbReference type="NCBI Taxonomy" id="1050105"/>
    <lineage>
        <taxon>Bacteria</taxon>
        <taxon>Bacillati</taxon>
        <taxon>Actinomycetota</taxon>
        <taxon>Actinomycetes</taxon>
        <taxon>Micromonosporales</taxon>
        <taxon>Micromonosporaceae</taxon>
        <taxon>Paractinoplanes</taxon>
    </lineage>
</organism>
<keyword evidence="1" id="KW-0175">Coiled coil</keyword>
<proteinExistence type="predicted"/>
<dbReference type="RefSeq" id="WP_203788741.1">
    <property type="nucleotide sequence ID" value="NZ_BOMV01000089.1"/>
</dbReference>
<dbReference type="Proteomes" id="UP000636960">
    <property type="component" value="Unassembled WGS sequence"/>
</dbReference>
<dbReference type="EMBL" id="BOMV01000089">
    <property type="protein sequence ID" value="GIF00687.1"/>
    <property type="molecule type" value="Genomic_DNA"/>
</dbReference>
<sequence length="475" mass="49044">MTVELIGGEMLVWSDLDGTHGPAPAGGAALRSLLSGVTGRTLVAGPHDPDLLDALPAAPVTLLVRGVADAEALAERYASRAGWAICCGSLDKLATVPAYDTVVALDGLGRLGSAEAADCTGDETLSRLVAVLRPGGRLLLTVPNPFGLDRLVSLPAAPADADWAEGDEPHTPGRLRARLAAAGLPVVRDYAVYPGVGEPAVLLSDAVLGDVGLRGFLEATVGAAFSAGPAVLTDPVRLAVGALRHDLAAQLAPGWIFLAGGGPPGPAALIAPGPSVVRRDAAGRWVLGGGTPVPLGRTLADLLLAACRRRALPAVRELLTTWQASPVAGVPADRIVVDADGHLHGLAPAGEPLRALRRFAAAVIAAGDVHLWPSPADEAELTALLAGMTGREVEPHRVPGGEPAPAGVRELAMARDRLARELAEARSQHEFHRRTIAARDAELRRTRQLNAILAATAPGRAVTGLLRALRRAWRK</sequence>
<accession>A0A919MUU0</accession>
<reference evidence="2" key="1">
    <citation type="submission" date="2021-01" db="EMBL/GenBank/DDBJ databases">
        <title>Whole genome shotgun sequence of Actinoplanes rishiriensis NBRC 108556.</title>
        <authorList>
            <person name="Komaki H."/>
            <person name="Tamura T."/>
        </authorList>
    </citation>
    <scope>NUCLEOTIDE SEQUENCE</scope>
    <source>
        <strain evidence="2">NBRC 108556</strain>
    </source>
</reference>
<evidence type="ECO:0008006" key="4">
    <source>
        <dbReference type="Google" id="ProtNLM"/>
    </source>
</evidence>
<evidence type="ECO:0000313" key="2">
    <source>
        <dbReference type="EMBL" id="GIF00687.1"/>
    </source>
</evidence>
<protein>
    <recommendedName>
        <fullName evidence="4">Methyltransferase</fullName>
    </recommendedName>
</protein>
<dbReference type="AlphaFoldDB" id="A0A919MUU0"/>
<comment type="caution">
    <text evidence="2">The sequence shown here is derived from an EMBL/GenBank/DDBJ whole genome shotgun (WGS) entry which is preliminary data.</text>
</comment>
<gene>
    <name evidence="2" type="ORF">Ari01nite_81510</name>
</gene>
<keyword evidence="3" id="KW-1185">Reference proteome</keyword>
<name>A0A919MUU0_9ACTN</name>